<gene>
    <name evidence="1" type="ORF">NHN17_18970</name>
</gene>
<accession>A0ABT1N8X3</accession>
<reference evidence="1 2" key="1">
    <citation type="submission" date="2022-07" db="EMBL/GenBank/DDBJ databases">
        <title>Photobacterium pectinilyticum sp. nov., a marine bacterium isolated from surface seawater of Qingdao offshore.</title>
        <authorList>
            <person name="Wang X."/>
        </authorList>
    </citation>
    <scope>NUCLEOTIDE SEQUENCE [LARGE SCALE GENOMIC DNA]</scope>
    <source>
        <strain evidence="1 2">ZSDE20</strain>
    </source>
</reference>
<evidence type="ECO:0000313" key="2">
    <source>
        <dbReference type="Proteomes" id="UP001524460"/>
    </source>
</evidence>
<dbReference type="RefSeq" id="WP_255044217.1">
    <property type="nucleotide sequence ID" value="NZ_JANEYT010000057.1"/>
</dbReference>
<evidence type="ECO:0000313" key="1">
    <source>
        <dbReference type="EMBL" id="MCQ1060131.1"/>
    </source>
</evidence>
<sequence>MNKPMKVYAASPLNHYLATVPTKADIVALMNERQAANLFNGKDITFEQIHEREKKPLSNSQHINRLAERYLWLRREYFPILSEPTWIDILSELNGRSQLSIQELREGIELILPRPSENDLETENGYTCTDNTSTDELSALTQAQLLVVMEMVEWYWGRKKDDKYLSMTLAQELSIYSGIYEGFCLSDTEYSLCEHWTIAKAASSHHANSDPSIEAVYLVHHKAGVKAQCYQKKDSEKLSVYIEQFPAEASTYERERLGKELYQFIEASI</sequence>
<keyword evidence="2" id="KW-1185">Reference proteome</keyword>
<protein>
    <submittedName>
        <fullName evidence="1">Uncharacterized protein</fullName>
    </submittedName>
</protein>
<dbReference type="Proteomes" id="UP001524460">
    <property type="component" value="Unassembled WGS sequence"/>
</dbReference>
<name>A0ABT1N8X3_9GAMM</name>
<comment type="caution">
    <text evidence="1">The sequence shown here is derived from an EMBL/GenBank/DDBJ whole genome shotgun (WGS) entry which is preliminary data.</text>
</comment>
<organism evidence="1 2">
    <name type="scientific">Photobacterium pectinilyticum</name>
    <dbReference type="NCBI Taxonomy" id="2906793"/>
    <lineage>
        <taxon>Bacteria</taxon>
        <taxon>Pseudomonadati</taxon>
        <taxon>Pseudomonadota</taxon>
        <taxon>Gammaproteobacteria</taxon>
        <taxon>Vibrionales</taxon>
        <taxon>Vibrionaceae</taxon>
        <taxon>Photobacterium</taxon>
    </lineage>
</organism>
<proteinExistence type="predicted"/>
<dbReference type="EMBL" id="JANEYT010000057">
    <property type="protein sequence ID" value="MCQ1060131.1"/>
    <property type="molecule type" value="Genomic_DNA"/>
</dbReference>